<dbReference type="Proteomes" id="UP000245629">
    <property type="component" value="Chromosome 2"/>
</dbReference>
<dbReference type="InterPro" id="IPR011013">
    <property type="entry name" value="Gal_mutarotase_sf_dom"/>
</dbReference>
<keyword evidence="2" id="KW-1185">Reference proteome</keyword>
<dbReference type="GO" id="GO:0030246">
    <property type="term" value="F:carbohydrate binding"/>
    <property type="evidence" value="ECO:0007669"/>
    <property type="project" value="InterPro"/>
</dbReference>
<organism evidence="1 2">
    <name type="scientific">Azospirillum thermophilum</name>
    <dbReference type="NCBI Taxonomy" id="2202148"/>
    <lineage>
        <taxon>Bacteria</taxon>
        <taxon>Pseudomonadati</taxon>
        <taxon>Pseudomonadota</taxon>
        <taxon>Alphaproteobacteria</taxon>
        <taxon>Rhodospirillales</taxon>
        <taxon>Azospirillaceae</taxon>
        <taxon>Azospirillum</taxon>
    </lineage>
</organism>
<dbReference type="SUPFAM" id="SSF74650">
    <property type="entry name" value="Galactose mutarotase-like"/>
    <property type="match status" value="1"/>
</dbReference>
<dbReference type="InterPro" id="IPR014718">
    <property type="entry name" value="GH-type_carb-bd"/>
</dbReference>
<gene>
    <name evidence="1" type="ORF">DEW08_13590</name>
</gene>
<reference evidence="2" key="1">
    <citation type="submission" date="2018-05" db="EMBL/GenBank/DDBJ databases">
        <title>Azospirillum thermophila sp. nov., a novel isolated from hot spring.</title>
        <authorList>
            <person name="Zhao Z."/>
        </authorList>
    </citation>
    <scope>NUCLEOTIDE SEQUENCE [LARGE SCALE GENOMIC DNA]</scope>
    <source>
        <strain evidence="2">CFH 70021</strain>
    </source>
</reference>
<dbReference type="KEGG" id="azz:DEW08_13590"/>
<dbReference type="Gene3D" id="2.70.98.10">
    <property type="match status" value="1"/>
</dbReference>
<evidence type="ECO:0000313" key="1">
    <source>
        <dbReference type="EMBL" id="AWK87118.1"/>
    </source>
</evidence>
<dbReference type="CDD" id="cd09021">
    <property type="entry name" value="Aldose_epim_Ec_YphB"/>
    <property type="match status" value="1"/>
</dbReference>
<dbReference type="EMBL" id="CP029353">
    <property type="protein sequence ID" value="AWK87118.1"/>
    <property type="molecule type" value="Genomic_DNA"/>
</dbReference>
<dbReference type="InterPro" id="IPR008183">
    <property type="entry name" value="Aldose_1/G6P_1-epimerase"/>
</dbReference>
<dbReference type="RefSeq" id="WP_109327921.1">
    <property type="nucleotide sequence ID" value="NZ_CP029353.1"/>
</dbReference>
<dbReference type="OrthoDB" id="9796517at2"/>
<sequence length="303" mass="33070">MDRQVEQRADDLATLRHGAIACLLAPDCGGSIARLTVEGPRGPIDLLRPASPAALAGTFAPDMGCFPLVPFSNRIGGGRFTFRQRRVRLETDPGSPHRIHGHGWQNPWMVEGLDGRSARLTYRHGADDWPWRYAAAQDISVERDGLTVSMELVNLSDEPMPAGIGLHPYFPKPPGTVLTANVATVWRNDDTLLPLAREAVPEAWDFPRGVRMDEVVLDNGFTGWDGVATLDLPALGHRLTIAADGPFGHLIVYAPRGESYLCVEPVSHMTDAVNRTEEPDAGLRVLEPGERLAGTVRLRVCPL</sequence>
<evidence type="ECO:0000313" key="2">
    <source>
        <dbReference type="Proteomes" id="UP000245629"/>
    </source>
</evidence>
<dbReference type="GO" id="GO:0005975">
    <property type="term" value="P:carbohydrate metabolic process"/>
    <property type="evidence" value="ECO:0007669"/>
    <property type="project" value="InterPro"/>
</dbReference>
<dbReference type="GO" id="GO:0016853">
    <property type="term" value="F:isomerase activity"/>
    <property type="evidence" value="ECO:0007669"/>
    <property type="project" value="InterPro"/>
</dbReference>
<proteinExistence type="predicted"/>
<accession>A0A2S2CRK5</accession>
<protein>
    <submittedName>
        <fullName evidence="1">Aldose 1-epimerase</fullName>
    </submittedName>
</protein>
<dbReference type="Pfam" id="PF01263">
    <property type="entry name" value="Aldose_epim"/>
    <property type="match status" value="1"/>
</dbReference>
<name>A0A2S2CRK5_9PROT</name>
<dbReference type="AlphaFoldDB" id="A0A2S2CRK5"/>